<accession>A0A3M7RQN0</accession>
<protein>
    <submittedName>
        <fullName evidence="1">Uncharacterized protein</fullName>
    </submittedName>
</protein>
<dbReference type="Proteomes" id="UP000276133">
    <property type="component" value="Unassembled WGS sequence"/>
</dbReference>
<comment type="caution">
    <text evidence="1">The sequence shown here is derived from an EMBL/GenBank/DDBJ whole genome shotgun (WGS) entry which is preliminary data.</text>
</comment>
<gene>
    <name evidence="1" type="ORF">BpHYR1_020936</name>
</gene>
<keyword evidence="2" id="KW-1185">Reference proteome</keyword>
<dbReference type="EMBL" id="REGN01002849">
    <property type="protein sequence ID" value="RNA25842.1"/>
    <property type="molecule type" value="Genomic_DNA"/>
</dbReference>
<organism evidence="1 2">
    <name type="scientific">Brachionus plicatilis</name>
    <name type="common">Marine rotifer</name>
    <name type="synonym">Brachionus muelleri</name>
    <dbReference type="NCBI Taxonomy" id="10195"/>
    <lineage>
        <taxon>Eukaryota</taxon>
        <taxon>Metazoa</taxon>
        <taxon>Spiralia</taxon>
        <taxon>Gnathifera</taxon>
        <taxon>Rotifera</taxon>
        <taxon>Eurotatoria</taxon>
        <taxon>Monogononta</taxon>
        <taxon>Pseudotrocha</taxon>
        <taxon>Ploima</taxon>
        <taxon>Brachionidae</taxon>
        <taxon>Brachionus</taxon>
    </lineage>
</organism>
<proteinExistence type="predicted"/>
<reference evidence="1 2" key="1">
    <citation type="journal article" date="2018" name="Sci. Rep.">
        <title>Genomic signatures of local adaptation to the degree of environmental predictability in rotifers.</title>
        <authorList>
            <person name="Franch-Gras L."/>
            <person name="Hahn C."/>
            <person name="Garcia-Roger E.M."/>
            <person name="Carmona M.J."/>
            <person name="Serra M."/>
            <person name="Gomez A."/>
        </authorList>
    </citation>
    <scope>NUCLEOTIDE SEQUENCE [LARGE SCALE GENOMIC DNA]</scope>
    <source>
        <strain evidence="1">HYR1</strain>
    </source>
</reference>
<evidence type="ECO:0000313" key="1">
    <source>
        <dbReference type="EMBL" id="RNA25842.1"/>
    </source>
</evidence>
<dbReference type="AlphaFoldDB" id="A0A3M7RQN0"/>
<sequence>MLKVIFGMIYEPEKTNNNMDTKKLKEAFIWLKENNSLYKDSIANFERLDGFVTNTTSSYEGFPSKSSSVIKNNDTGI</sequence>
<name>A0A3M7RQN0_BRAPC</name>
<evidence type="ECO:0000313" key="2">
    <source>
        <dbReference type="Proteomes" id="UP000276133"/>
    </source>
</evidence>